<feature type="compositionally biased region" description="Basic residues" evidence="1">
    <location>
        <begin position="82"/>
        <end position="96"/>
    </location>
</feature>
<evidence type="ECO:0000313" key="2">
    <source>
        <dbReference type="EMBL" id="KAJ1186818.1"/>
    </source>
</evidence>
<feature type="compositionally biased region" description="Low complexity" evidence="1">
    <location>
        <begin position="66"/>
        <end position="81"/>
    </location>
</feature>
<dbReference type="EMBL" id="JANPWB010000005">
    <property type="protein sequence ID" value="KAJ1186818.1"/>
    <property type="molecule type" value="Genomic_DNA"/>
</dbReference>
<protein>
    <submittedName>
        <fullName evidence="2">Uncharacterized protein</fullName>
    </submittedName>
</protein>
<comment type="caution">
    <text evidence="2">The sequence shown here is derived from an EMBL/GenBank/DDBJ whole genome shotgun (WGS) entry which is preliminary data.</text>
</comment>
<feature type="compositionally biased region" description="Polar residues" evidence="1">
    <location>
        <begin position="14"/>
        <end position="24"/>
    </location>
</feature>
<name>A0AAV7UGL1_PLEWA</name>
<organism evidence="2 3">
    <name type="scientific">Pleurodeles waltl</name>
    <name type="common">Iberian ribbed newt</name>
    <dbReference type="NCBI Taxonomy" id="8319"/>
    <lineage>
        <taxon>Eukaryota</taxon>
        <taxon>Metazoa</taxon>
        <taxon>Chordata</taxon>
        <taxon>Craniata</taxon>
        <taxon>Vertebrata</taxon>
        <taxon>Euteleostomi</taxon>
        <taxon>Amphibia</taxon>
        <taxon>Batrachia</taxon>
        <taxon>Caudata</taxon>
        <taxon>Salamandroidea</taxon>
        <taxon>Salamandridae</taxon>
        <taxon>Pleurodelinae</taxon>
        <taxon>Pleurodeles</taxon>
    </lineage>
</organism>
<proteinExistence type="predicted"/>
<sequence>MLHRPQLQHRKSALQWNLHSTPGPLTTRLRPDEGQAPPAANGSRKSKGPQGPKKPPQPQGRGSPGGHLAAGAAGATRAAARPSRRPGPRTHTRSRHSTLAGSGGSPPHCPAAEKHAGRGDFRPARAPPDHSARLARSRSTQIVSGAPGEAPPSPPSPQLPAGLTKNKEMGRGPAEPHSVSAILPGGQATPPRPILN</sequence>
<reference evidence="2" key="1">
    <citation type="journal article" date="2022" name="bioRxiv">
        <title>Sequencing and chromosome-scale assembly of the giantPleurodeles waltlgenome.</title>
        <authorList>
            <person name="Brown T."/>
            <person name="Elewa A."/>
            <person name="Iarovenko S."/>
            <person name="Subramanian E."/>
            <person name="Araus A.J."/>
            <person name="Petzold A."/>
            <person name="Susuki M."/>
            <person name="Suzuki K.-i.T."/>
            <person name="Hayashi T."/>
            <person name="Toyoda A."/>
            <person name="Oliveira C."/>
            <person name="Osipova E."/>
            <person name="Leigh N.D."/>
            <person name="Simon A."/>
            <person name="Yun M.H."/>
        </authorList>
    </citation>
    <scope>NUCLEOTIDE SEQUENCE</scope>
    <source>
        <strain evidence="2">20211129_DDA</strain>
        <tissue evidence="2">Liver</tissue>
    </source>
</reference>
<evidence type="ECO:0000256" key="1">
    <source>
        <dbReference type="SAM" id="MobiDB-lite"/>
    </source>
</evidence>
<feature type="compositionally biased region" description="Pro residues" evidence="1">
    <location>
        <begin position="149"/>
        <end position="158"/>
    </location>
</feature>
<dbReference type="AlphaFoldDB" id="A0AAV7UGL1"/>
<dbReference type="Proteomes" id="UP001066276">
    <property type="component" value="Chromosome 3_1"/>
</dbReference>
<feature type="compositionally biased region" description="Basic residues" evidence="1">
    <location>
        <begin position="1"/>
        <end position="12"/>
    </location>
</feature>
<gene>
    <name evidence="2" type="ORF">NDU88_003598</name>
</gene>
<keyword evidence="3" id="KW-1185">Reference proteome</keyword>
<accession>A0AAV7UGL1</accession>
<feature type="region of interest" description="Disordered" evidence="1">
    <location>
        <begin position="1"/>
        <end position="196"/>
    </location>
</feature>
<feature type="compositionally biased region" description="Basic and acidic residues" evidence="1">
    <location>
        <begin position="111"/>
        <end position="132"/>
    </location>
</feature>
<evidence type="ECO:0000313" key="3">
    <source>
        <dbReference type="Proteomes" id="UP001066276"/>
    </source>
</evidence>